<name>A0AAJ5WX47_9CAUL</name>
<keyword evidence="1" id="KW-0472">Membrane</keyword>
<dbReference type="Proteomes" id="UP001213664">
    <property type="component" value="Chromosome"/>
</dbReference>
<keyword evidence="3" id="KW-0378">Hydrolase</keyword>
<organism evidence="3 4">
    <name type="scientific">Candidatus Brevundimonas colombiensis</name>
    <dbReference type="NCBI Taxonomy" id="3121376"/>
    <lineage>
        <taxon>Bacteria</taxon>
        <taxon>Pseudomonadati</taxon>
        <taxon>Pseudomonadota</taxon>
        <taxon>Alphaproteobacteria</taxon>
        <taxon>Caulobacterales</taxon>
        <taxon>Caulobacteraceae</taxon>
        <taxon>Brevundimonas</taxon>
    </lineage>
</organism>
<gene>
    <name evidence="3" type="ORF">P0Y50_15460</name>
</gene>
<dbReference type="InterPro" id="IPR005135">
    <property type="entry name" value="Endo/exonuclease/phosphatase"/>
</dbReference>
<dbReference type="Gene3D" id="3.60.10.10">
    <property type="entry name" value="Endonuclease/exonuclease/phosphatase"/>
    <property type="match status" value="1"/>
</dbReference>
<keyword evidence="1" id="KW-1133">Transmembrane helix</keyword>
<dbReference type="EMBL" id="CP119326">
    <property type="protein sequence ID" value="WEK39911.1"/>
    <property type="molecule type" value="Genomic_DNA"/>
</dbReference>
<sequence length="316" mass="33668">MPLFKLTANALASVALAGLAVIGIAALSGVGHRWVDILAQFTAPALLAAVATTAVCLLLRLWPAVWVGAAACLILAAGVWPQWAPTPGTPAPNQPIVRLYSANLWVFNTNVEAMRRSIVAADADILVLVEVGDAPASRLDELLAGYPHRTAVGRMRGPGDHAQSIVASRYPIVQRLPDRQDGLSAAGAVVKTPIGPINVFAVHLTRPWPYEYQWGQISQVMALTERRLAAPDNPVIAAGDFNSVSTARIGRQIQADMNLIPAPGWPGTWPSLAPAFAGITIDQVYRSPDLAVITRRLGQSTGSDHRPVITEFTRAQ</sequence>
<protein>
    <submittedName>
        <fullName evidence="3">Endonuclease/exonuclease/phosphatase family protein</fullName>
    </submittedName>
</protein>
<evidence type="ECO:0000313" key="3">
    <source>
        <dbReference type="EMBL" id="WEK39911.1"/>
    </source>
</evidence>
<dbReference type="SUPFAM" id="SSF56219">
    <property type="entry name" value="DNase I-like"/>
    <property type="match status" value="1"/>
</dbReference>
<keyword evidence="3" id="KW-0540">Nuclease</keyword>
<evidence type="ECO:0000259" key="2">
    <source>
        <dbReference type="Pfam" id="PF03372"/>
    </source>
</evidence>
<evidence type="ECO:0000256" key="1">
    <source>
        <dbReference type="SAM" id="Phobius"/>
    </source>
</evidence>
<reference evidence="3" key="1">
    <citation type="submission" date="2023-03" db="EMBL/GenBank/DDBJ databases">
        <title>Andean soil-derived lignocellulolytic bacterial consortium as a source of novel taxa and putative plastic-active enzymes.</title>
        <authorList>
            <person name="Diaz-Garcia L."/>
            <person name="Chuvochina M."/>
            <person name="Feuerriegel G."/>
            <person name="Bunk B."/>
            <person name="Sproer C."/>
            <person name="Streit W.R."/>
            <person name="Rodriguez L.M."/>
            <person name="Overmann J."/>
            <person name="Jimenez D.J."/>
        </authorList>
    </citation>
    <scope>NUCLEOTIDE SEQUENCE</scope>
    <source>
        <strain evidence="3">MAG 833</strain>
    </source>
</reference>
<dbReference type="GO" id="GO:0004519">
    <property type="term" value="F:endonuclease activity"/>
    <property type="evidence" value="ECO:0007669"/>
    <property type="project" value="UniProtKB-KW"/>
</dbReference>
<dbReference type="Pfam" id="PF03372">
    <property type="entry name" value="Exo_endo_phos"/>
    <property type="match status" value="1"/>
</dbReference>
<keyword evidence="3" id="KW-0255">Endonuclease</keyword>
<dbReference type="InterPro" id="IPR036691">
    <property type="entry name" value="Endo/exonu/phosph_ase_sf"/>
</dbReference>
<feature type="domain" description="Endonuclease/exonuclease/phosphatase" evidence="2">
    <location>
        <begin position="101"/>
        <end position="305"/>
    </location>
</feature>
<keyword evidence="1" id="KW-0812">Transmembrane</keyword>
<dbReference type="AlphaFoldDB" id="A0AAJ5WX47"/>
<proteinExistence type="predicted"/>
<feature type="transmembrane region" description="Helical" evidence="1">
    <location>
        <begin position="64"/>
        <end position="83"/>
    </location>
</feature>
<accession>A0AAJ5WX47</accession>
<evidence type="ECO:0000313" key="4">
    <source>
        <dbReference type="Proteomes" id="UP001213664"/>
    </source>
</evidence>
<feature type="transmembrane region" description="Helical" evidence="1">
    <location>
        <begin position="37"/>
        <end position="59"/>
    </location>
</feature>